<evidence type="ECO:0000313" key="2">
    <source>
        <dbReference type="EMBL" id="KAF5197694.1"/>
    </source>
</evidence>
<dbReference type="CDD" id="cd00170">
    <property type="entry name" value="SEC14"/>
    <property type="match status" value="1"/>
</dbReference>
<dbReference type="Pfam" id="PF00650">
    <property type="entry name" value="CRAL_TRIO"/>
    <property type="match status" value="1"/>
</dbReference>
<dbReference type="PANTHER" id="PTHR46277">
    <property type="entry name" value="OS03G0850700 PROTEIN"/>
    <property type="match status" value="1"/>
</dbReference>
<dbReference type="InterPro" id="IPR001251">
    <property type="entry name" value="CRAL-TRIO_dom"/>
</dbReference>
<sequence>MDIINMNSSEIMQQKLRVMRSFVENQDPTSKEVDDVVLKRFLRHRKLDVEMASEAFLKYLTWRKAFVPNGSISESEIQNQISHKKIFMQGFDKKGRPLVVVLHGKHVSTSGKENLDELKRFLVYSLDKICARMSNGQEQFSIIGDYNGWGYSNCDLNGTPTMLKILQEYYPETLGQVYLINQPYIFRTIWKIVSPFVRSNTKKKMVFVDSKEITSRLLQDIDEDQLPEIYGGKLPLVPVEDC</sequence>
<evidence type="ECO:0000259" key="1">
    <source>
        <dbReference type="PROSITE" id="PS50191"/>
    </source>
</evidence>
<dbReference type="InterPro" id="IPR036273">
    <property type="entry name" value="CRAL/TRIO_N_dom_sf"/>
</dbReference>
<name>A0A7J6WJZ0_THATH</name>
<dbReference type="Gene3D" id="3.40.525.10">
    <property type="entry name" value="CRAL-TRIO lipid binding domain"/>
    <property type="match status" value="1"/>
</dbReference>
<dbReference type="PROSITE" id="PS50191">
    <property type="entry name" value="CRAL_TRIO"/>
    <property type="match status" value="1"/>
</dbReference>
<dbReference type="PANTHER" id="PTHR46277:SF3">
    <property type="entry name" value="BINDING PROTEIN, PUTATIVE-RELATED"/>
    <property type="match status" value="1"/>
</dbReference>
<dbReference type="AlphaFoldDB" id="A0A7J6WJZ0"/>
<dbReference type="SMART" id="SM00516">
    <property type="entry name" value="SEC14"/>
    <property type="match status" value="1"/>
</dbReference>
<dbReference type="OrthoDB" id="1434354at2759"/>
<dbReference type="InterPro" id="IPR036865">
    <property type="entry name" value="CRAL-TRIO_dom_sf"/>
</dbReference>
<dbReference type="SUPFAM" id="SSF52087">
    <property type="entry name" value="CRAL/TRIO domain"/>
    <property type="match status" value="1"/>
</dbReference>
<comment type="caution">
    <text evidence="2">The sequence shown here is derived from an EMBL/GenBank/DDBJ whole genome shotgun (WGS) entry which is preliminary data.</text>
</comment>
<feature type="domain" description="CRAL-TRIO" evidence="1">
    <location>
        <begin position="74"/>
        <end position="238"/>
    </location>
</feature>
<proteinExistence type="predicted"/>
<keyword evidence="3" id="KW-1185">Reference proteome</keyword>
<dbReference type="EMBL" id="JABWDY010014344">
    <property type="protein sequence ID" value="KAF5197694.1"/>
    <property type="molecule type" value="Genomic_DNA"/>
</dbReference>
<dbReference type="Proteomes" id="UP000554482">
    <property type="component" value="Unassembled WGS sequence"/>
</dbReference>
<evidence type="ECO:0000313" key="3">
    <source>
        <dbReference type="Proteomes" id="UP000554482"/>
    </source>
</evidence>
<gene>
    <name evidence="2" type="ORF">FRX31_012719</name>
</gene>
<dbReference type="SUPFAM" id="SSF46938">
    <property type="entry name" value="CRAL/TRIO N-terminal domain"/>
    <property type="match status" value="1"/>
</dbReference>
<organism evidence="2 3">
    <name type="scientific">Thalictrum thalictroides</name>
    <name type="common">Rue-anemone</name>
    <name type="synonym">Anemone thalictroides</name>
    <dbReference type="NCBI Taxonomy" id="46969"/>
    <lineage>
        <taxon>Eukaryota</taxon>
        <taxon>Viridiplantae</taxon>
        <taxon>Streptophyta</taxon>
        <taxon>Embryophyta</taxon>
        <taxon>Tracheophyta</taxon>
        <taxon>Spermatophyta</taxon>
        <taxon>Magnoliopsida</taxon>
        <taxon>Ranunculales</taxon>
        <taxon>Ranunculaceae</taxon>
        <taxon>Thalictroideae</taxon>
        <taxon>Thalictrum</taxon>
    </lineage>
</organism>
<reference evidence="2 3" key="1">
    <citation type="submission" date="2020-06" db="EMBL/GenBank/DDBJ databases">
        <title>Transcriptomic and genomic resources for Thalictrum thalictroides and T. hernandezii: Facilitating candidate gene discovery in an emerging model plant lineage.</title>
        <authorList>
            <person name="Arias T."/>
            <person name="Riano-Pachon D.M."/>
            <person name="Di Stilio V.S."/>
        </authorList>
    </citation>
    <scope>NUCLEOTIDE SEQUENCE [LARGE SCALE GENOMIC DNA]</scope>
    <source>
        <strain evidence="3">cv. WT478/WT964</strain>
        <tissue evidence="2">Leaves</tissue>
    </source>
</reference>
<accession>A0A7J6WJZ0</accession>
<protein>
    <submittedName>
        <fullName evidence="2">Phosphatidylinositol transfer protein</fullName>
    </submittedName>
</protein>